<dbReference type="PANTHER" id="PTHR32024">
    <property type="entry name" value="TRK SYSTEM POTASSIUM UPTAKE PROTEIN TRKG-RELATED"/>
    <property type="match status" value="1"/>
</dbReference>
<dbReference type="InterPro" id="IPR003445">
    <property type="entry name" value="Cat_transpt"/>
</dbReference>
<evidence type="ECO:0000256" key="8">
    <source>
        <dbReference type="SAM" id="MobiDB-lite"/>
    </source>
</evidence>
<feature type="region of interest" description="Disordered" evidence="8">
    <location>
        <begin position="1"/>
        <end position="44"/>
    </location>
</feature>
<evidence type="ECO:0000256" key="6">
    <source>
        <dbReference type="ARBA" id="ARBA00023065"/>
    </source>
</evidence>
<dbReference type="Proteomes" id="UP000198976">
    <property type="component" value="Chromosome I"/>
</dbReference>
<keyword evidence="6" id="KW-0406">Ion transport</keyword>
<evidence type="ECO:0000256" key="2">
    <source>
        <dbReference type="ARBA" id="ARBA00022448"/>
    </source>
</evidence>
<dbReference type="RefSeq" id="WP_082628574.1">
    <property type="nucleotide sequence ID" value="NZ_LT629792.1"/>
</dbReference>
<feature type="transmembrane region" description="Helical" evidence="9">
    <location>
        <begin position="414"/>
        <end position="439"/>
    </location>
</feature>
<feature type="transmembrane region" description="Helical" evidence="9">
    <location>
        <begin position="474"/>
        <end position="496"/>
    </location>
</feature>
<accession>A0ABY0VAF4</accession>
<feature type="transmembrane region" description="Helical" evidence="9">
    <location>
        <begin position="112"/>
        <end position="131"/>
    </location>
</feature>
<feature type="transmembrane region" description="Helical" evidence="9">
    <location>
        <begin position="299"/>
        <end position="316"/>
    </location>
</feature>
<feature type="transmembrane region" description="Helical" evidence="9">
    <location>
        <begin position="194"/>
        <end position="215"/>
    </location>
</feature>
<evidence type="ECO:0000256" key="3">
    <source>
        <dbReference type="ARBA" id="ARBA00022475"/>
    </source>
</evidence>
<evidence type="ECO:0000256" key="4">
    <source>
        <dbReference type="ARBA" id="ARBA00022692"/>
    </source>
</evidence>
<evidence type="ECO:0000313" key="10">
    <source>
        <dbReference type="EMBL" id="SDU02483.1"/>
    </source>
</evidence>
<reference evidence="10 11" key="1">
    <citation type="submission" date="2016-10" db="EMBL/GenBank/DDBJ databases">
        <authorList>
            <person name="Varghese N."/>
            <person name="Submissions S."/>
        </authorList>
    </citation>
    <scope>NUCLEOTIDE SEQUENCE [LARGE SCALE GENOMIC DNA]</scope>
    <source>
        <strain evidence="10 11">DSM 9169</strain>
    </source>
</reference>
<comment type="subcellular location">
    <subcellularLocation>
        <location evidence="1">Cell membrane</location>
        <topology evidence="1">Multi-pass membrane protein</topology>
    </subcellularLocation>
</comment>
<proteinExistence type="predicted"/>
<evidence type="ECO:0000256" key="9">
    <source>
        <dbReference type="SAM" id="Phobius"/>
    </source>
</evidence>
<feature type="transmembrane region" description="Helical" evidence="9">
    <location>
        <begin position="259"/>
        <end position="278"/>
    </location>
</feature>
<keyword evidence="11" id="KW-1185">Reference proteome</keyword>
<gene>
    <name evidence="10" type="ORF">SAMN04489714_1695</name>
</gene>
<feature type="compositionally biased region" description="Basic residues" evidence="8">
    <location>
        <begin position="1"/>
        <end position="16"/>
    </location>
</feature>
<keyword evidence="5 9" id="KW-1133">Transmembrane helix</keyword>
<evidence type="ECO:0000313" key="11">
    <source>
        <dbReference type="Proteomes" id="UP000198976"/>
    </source>
</evidence>
<keyword evidence="4 9" id="KW-0812">Transmembrane</keyword>
<dbReference type="PANTHER" id="PTHR32024:SF1">
    <property type="entry name" value="KTR SYSTEM POTASSIUM UPTAKE PROTEIN B"/>
    <property type="match status" value="1"/>
</dbReference>
<evidence type="ECO:0000256" key="7">
    <source>
        <dbReference type="ARBA" id="ARBA00023136"/>
    </source>
</evidence>
<evidence type="ECO:0000256" key="1">
    <source>
        <dbReference type="ARBA" id="ARBA00004651"/>
    </source>
</evidence>
<feature type="transmembrane region" description="Helical" evidence="9">
    <location>
        <begin position="82"/>
        <end position="100"/>
    </location>
</feature>
<dbReference type="EMBL" id="LT629792">
    <property type="protein sequence ID" value="SDU02483.1"/>
    <property type="molecule type" value="Genomic_DNA"/>
</dbReference>
<keyword evidence="7 9" id="KW-0472">Membrane</keyword>
<name>A0ABY0VAF4_9ACTO</name>
<sequence length="513" mass="54549">MVRSSRPHRRSLKRINRPITTTSLRRRRSPIQPGEPPSLESSSAAPLVRRVDGPQLTLLRKSGWDHLREWVEQRARTSPARLAIAVFATIAIIITLLLLLPFSSATGRPASFVDVLFTAVSAVCVTGLTTVDTATQWSSFGQAVIAIGIAIGGLGVMTLASILGFAVSRHLGLTQRMLAAMETKSSGMGQVGSLLRAVVGTSLIAEAILFVIFLPRFLQLTDSVTGAIGHALFLSISVFNNAGFVNIPGGLAPFVSDWWMLFPIALGTAVGAVGFPVVTDVVARWRTPRRWTLHTKLTITMYLLLLVVGSVLMALTEWGNPQTLGPLDTSSKVLNVFLAGVNSRSSGLSALNVGGMQPQTHFVQDILMMIGGGSASTAGGIKVSTFAVLMLAVVAEARGDHDIEAYGRRIPHSVVRLAVAVALIGSAMVATAVIILLSVTNYSLDVVLFETVSAFATVGLSTGITPTLPTFAKYVLTILMLAGRMGTMTVAAALALRERRRVIRMPAERPIVG</sequence>
<feature type="transmembrane region" description="Helical" evidence="9">
    <location>
        <begin position="227"/>
        <end position="247"/>
    </location>
</feature>
<protein>
    <submittedName>
        <fullName evidence="10">Trk-type K+ transport system, membrane component</fullName>
    </submittedName>
</protein>
<evidence type="ECO:0000256" key="5">
    <source>
        <dbReference type="ARBA" id="ARBA00022989"/>
    </source>
</evidence>
<organism evidence="10 11">
    <name type="scientific">Schaalia radingae</name>
    <dbReference type="NCBI Taxonomy" id="131110"/>
    <lineage>
        <taxon>Bacteria</taxon>
        <taxon>Bacillati</taxon>
        <taxon>Actinomycetota</taxon>
        <taxon>Actinomycetes</taxon>
        <taxon>Actinomycetales</taxon>
        <taxon>Actinomycetaceae</taxon>
        <taxon>Schaalia</taxon>
    </lineage>
</organism>
<keyword evidence="2" id="KW-0813">Transport</keyword>
<feature type="transmembrane region" description="Helical" evidence="9">
    <location>
        <begin position="143"/>
        <end position="167"/>
    </location>
</feature>
<feature type="transmembrane region" description="Helical" evidence="9">
    <location>
        <begin position="366"/>
        <end position="393"/>
    </location>
</feature>
<dbReference type="Pfam" id="PF02386">
    <property type="entry name" value="TrkH"/>
    <property type="match status" value="1"/>
</dbReference>
<keyword evidence="3" id="KW-1003">Cell membrane</keyword>